<keyword evidence="3" id="KW-1185">Reference proteome</keyword>
<dbReference type="Proteomes" id="UP000708208">
    <property type="component" value="Unassembled WGS sequence"/>
</dbReference>
<proteinExistence type="predicted"/>
<dbReference type="GO" id="GO:0015074">
    <property type="term" value="P:DNA integration"/>
    <property type="evidence" value="ECO:0007669"/>
    <property type="project" value="InterPro"/>
</dbReference>
<dbReference type="PROSITE" id="PS50994">
    <property type="entry name" value="INTEGRASE"/>
    <property type="match status" value="1"/>
</dbReference>
<name>A0A8J2L456_9HEXA</name>
<feature type="non-terminal residue" evidence="2">
    <location>
        <position position="176"/>
    </location>
</feature>
<comment type="caution">
    <text evidence="2">The sequence shown here is derived from an EMBL/GenBank/DDBJ whole genome shotgun (WGS) entry which is preliminary data.</text>
</comment>
<evidence type="ECO:0000313" key="3">
    <source>
        <dbReference type="Proteomes" id="UP000708208"/>
    </source>
</evidence>
<feature type="domain" description="Integrase catalytic" evidence="1">
    <location>
        <begin position="1"/>
        <end position="148"/>
    </location>
</feature>
<sequence length="176" mass="19773">VHLELCTSLSSNAFIATLKRFIGRRSLPSDIFSDCGRNFVGADKELRRLWRSAEFQGDIGNFLATKSITWHLNPPASPHFGGLWEAAIRMMKNHLVRAVGTTVFNYEDMYTILTQVEACMNSRPLTQLSSDPNDLSALTPGHFLVGDALNSIPEENAKWEPASHLSKWRLMQRAVQ</sequence>
<protein>
    <recommendedName>
        <fullName evidence="1">Integrase catalytic domain-containing protein</fullName>
    </recommendedName>
</protein>
<gene>
    <name evidence="2" type="ORF">AFUS01_LOCUS38379</name>
</gene>
<dbReference type="PANTHER" id="PTHR47331">
    <property type="entry name" value="PHD-TYPE DOMAIN-CONTAINING PROTEIN"/>
    <property type="match status" value="1"/>
</dbReference>
<dbReference type="AlphaFoldDB" id="A0A8J2L456"/>
<evidence type="ECO:0000259" key="1">
    <source>
        <dbReference type="PROSITE" id="PS50994"/>
    </source>
</evidence>
<dbReference type="OrthoDB" id="6623674at2759"/>
<dbReference type="InterPro" id="IPR001584">
    <property type="entry name" value="Integrase_cat-core"/>
</dbReference>
<feature type="non-terminal residue" evidence="2">
    <location>
        <position position="1"/>
    </location>
</feature>
<organism evidence="2 3">
    <name type="scientific">Allacma fusca</name>
    <dbReference type="NCBI Taxonomy" id="39272"/>
    <lineage>
        <taxon>Eukaryota</taxon>
        <taxon>Metazoa</taxon>
        <taxon>Ecdysozoa</taxon>
        <taxon>Arthropoda</taxon>
        <taxon>Hexapoda</taxon>
        <taxon>Collembola</taxon>
        <taxon>Symphypleona</taxon>
        <taxon>Sminthuridae</taxon>
        <taxon>Allacma</taxon>
    </lineage>
</organism>
<evidence type="ECO:0000313" key="2">
    <source>
        <dbReference type="EMBL" id="CAG7828452.1"/>
    </source>
</evidence>
<accession>A0A8J2L456</accession>
<dbReference type="EMBL" id="CAJVCH010547622">
    <property type="protein sequence ID" value="CAG7828452.1"/>
    <property type="molecule type" value="Genomic_DNA"/>
</dbReference>
<reference evidence="2" key="1">
    <citation type="submission" date="2021-06" db="EMBL/GenBank/DDBJ databases">
        <authorList>
            <person name="Hodson N. C."/>
            <person name="Mongue J. A."/>
            <person name="Jaron S. K."/>
        </authorList>
    </citation>
    <scope>NUCLEOTIDE SEQUENCE</scope>
</reference>